<keyword evidence="1" id="KW-0472">Membrane</keyword>
<feature type="transmembrane region" description="Helical" evidence="1">
    <location>
        <begin position="92"/>
        <end position="109"/>
    </location>
</feature>
<evidence type="ECO:0000256" key="1">
    <source>
        <dbReference type="SAM" id="Phobius"/>
    </source>
</evidence>
<dbReference type="AlphaFoldDB" id="A0ABD5NXL1"/>
<sequence>MYRAGHVGAALLAYTPLGVVAALAGYGTVAIVGAFVAVSLSTVPDSDHQLPMIDHRGPTHTLLFALLVGAGLAGVTAVFVSTSSPVADVGTVAFAFVVGTLAIVSHLLADAITPMGIRPFWPVSDRHYTLQLTRAANPIANYLLLALGVVTSLAGVGIVTVVG</sequence>
<feature type="transmembrane region" description="Helical" evidence="1">
    <location>
        <begin position="12"/>
        <end position="40"/>
    </location>
</feature>
<keyword evidence="2" id="KW-0378">Hydrolase</keyword>
<dbReference type="Pfam" id="PF04307">
    <property type="entry name" value="YdjM"/>
    <property type="match status" value="1"/>
</dbReference>
<accession>A0ABD5NXL1</accession>
<evidence type="ECO:0000313" key="3">
    <source>
        <dbReference type="Proteomes" id="UP001595821"/>
    </source>
</evidence>
<dbReference type="EMBL" id="JBHSDJ010000013">
    <property type="protein sequence ID" value="MFC4246540.1"/>
    <property type="molecule type" value="Genomic_DNA"/>
</dbReference>
<feature type="transmembrane region" description="Helical" evidence="1">
    <location>
        <begin position="61"/>
        <end position="80"/>
    </location>
</feature>
<gene>
    <name evidence="2" type="ORF">ACFOZ7_05950</name>
</gene>
<keyword evidence="1" id="KW-0812">Transmembrane</keyword>
<dbReference type="RefSeq" id="WP_246966819.1">
    <property type="nucleotide sequence ID" value="NZ_CP095397.1"/>
</dbReference>
<protein>
    <submittedName>
        <fullName evidence="2">Metal-dependent hydrolase</fullName>
    </submittedName>
</protein>
<keyword evidence="1" id="KW-1133">Transmembrane helix</keyword>
<reference evidence="2 3" key="1">
    <citation type="journal article" date="2014" name="Int. J. Syst. Evol. Microbiol.">
        <title>Complete genome sequence of Corynebacterium casei LMG S-19264T (=DSM 44701T), isolated from a smear-ripened cheese.</title>
        <authorList>
            <consortium name="US DOE Joint Genome Institute (JGI-PGF)"/>
            <person name="Walter F."/>
            <person name="Albersmeier A."/>
            <person name="Kalinowski J."/>
            <person name="Ruckert C."/>
        </authorList>
    </citation>
    <scope>NUCLEOTIDE SEQUENCE [LARGE SCALE GENOMIC DNA]</scope>
    <source>
        <strain evidence="2 3">IBRC-M 10912</strain>
    </source>
</reference>
<feature type="transmembrane region" description="Helical" evidence="1">
    <location>
        <begin position="142"/>
        <end position="162"/>
    </location>
</feature>
<evidence type="ECO:0000313" key="2">
    <source>
        <dbReference type="EMBL" id="MFC4246540.1"/>
    </source>
</evidence>
<dbReference type="GO" id="GO:0016787">
    <property type="term" value="F:hydrolase activity"/>
    <property type="evidence" value="ECO:0007669"/>
    <property type="project" value="UniProtKB-KW"/>
</dbReference>
<dbReference type="InterPro" id="IPR007404">
    <property type="entry name" value="YdjM-like"/>
</dbReference>
<proteinExistence type="predicted"/>
<comment type="caution">
    <text evidence="2">The sequence shown here is derived from an EMBL/GenBank/DDBJ whole genome shotgun (WGS) entry which is preliminary data.</text>
</comment>
<dbReference type="Proteomes" id="UP001595821">
    <property type="component" value="Unassembled WGS sequence"/>
</dbReference>
<organism evidence="2 3">
    <name type="scientific">Natribaculum luteum</name>
    <dbReference type="NCBI Taxonomy" id="1586232"/>
    <lineage>
        <taxon>Archaea</taxon>
        <taxon>Methanobacteriati</taxon>
        <taxon>Methanobacteriota</taxon>
        <taxon>Stenosarchaea group</taxon>
        <taxon>Halobacteria</taxon>
        <taxon>Halobacteriales</taxon>
        <taxon>Natrialbaceae</taxon>
        <taxon>Natribaculum</taxon>
    </lineage>
</organism>
<name>A0ABD5NXL1_9EURY</name>
<dbReference type="GeneID" id="71854679"/>